<name>A0A099UAF6_9HELI</name>
<feature type="region of interest" description="Disordered" evidence="2">
    <location>
        <begin position="510"/>
        <end position="539"/>
    </location>
</feature>
<proteinExistence type="predicted"/>
<dbReference type="PANTHER" id="PTHR43778">
    <property type="entry name" value="PYRUVATE CARBOXYLASE"/>
    <property type="match status" value="1"/>
</dbReference>
<dbReference type="AlphaFoldDB" id="A0A099UAF6"/>
<reference evidence="8" key="2">
    <citation type="submission" date="2015-11" db="EMBL/GenBank/DDBJ databases">
        <authorList>
            <person name="Anvar S.Y."/>
        </authorList>
    </citation>
    <scope>NUCLEOTIDE SEQUENCE [LARGE SCALE GENOMIC DNA]</scope>
</reference>
<dbReference type="InterPro" id="IPR001882">
    <property type="entry name" value="Biotin_BS"/>
</dbReference>
<dbReference type="SUPFAM" id="SSF51230">
    <property type="entry name" value="Single hybrid motif"/>
    <property type="match status" value="1"/>
</dbReference>
<keyword evidence="1" id="KW-0092">Biotin</keyword>
<dbReference type="Proteomes" id="UP000064525">
    <property type="component" value="Chromosome I"/>
</dbReference>
<evidence type="ECO:0000313" key="5">
    <source>
        <dbReference type="EMBL" id="CUU39661.1"/>
    </source>
</evidence>
<dbReference type="Pfam" id="PF00682">
    <property type="entry name" value="HMGL-like"/>
    <property type="match status" value="1"/>
</dbReference>
<organism evidence="5 8">
    <name type="scientific">Helicobacter typhlonius</name>
    <dbReference type="NCBI Taxonomy" id="76936"/>
    <lineage>
        <taxon>Bacteria</taxon>
        <taxon>Pseudomonadati</taxon>
        <taxon>Campylobacterota</taxon>
        <taxon>Epsilonproteobacteria</taxon>
        <taxon>Campylobacterales</taxon>
        <taxon>Helicobacteraceae</taxon>
        <taxon>Helicobacter</taxon>
    </lineage>
</organism>
<feature type="compositionally biased region" description="Polar residues" evidence="2">
    <location>
        <begin position="510"/>
        <end position="526"/>
    </location>
</feature>
<dbReference type="Gene3D" id="2.40.50.100">
    <property type="match status" value="1"/>
</dbReference>
<dbReference type="InterPro" id="IPR000089">
    <property type="entry name" value="Biotin_lipoyl"/>
</dbReference>
<dbReference type="FunFam" id="2.40.50.100:FF:000003">
    <property type="entry name" value="Acetyl-CoA carboxylase biotin carboxyl carrier protein"/>
    <property type="match status" value="1"/>
</dbReference>
<dbReference type="GO" id="GO:0006094">
    <property type="term" value="P:gluconeogenesis"/>
    <property type="evidence" value="ECO:0007669"/>
    <property type="project" value="TreeGrafter"/>
</dbReference>
<dbReference type="InterPro" id="IPR011053">
    <property type="entry name" value="Single_hybrid_motif"/>
</dbReference>
<evidence type="ECO:0000313" key="6">
    <source>
        <dbReference type="EMBL" id="TLD78426.1"/>
    </source>
</evidence>
<dbReference type="GO" id="GO:0005737">
    <property type="term" value="C:cytoplasm"/>
    <property type="evidence" value="ECO:0007669"/>
    <property type="project" value="TreeGrafter"/>
</dbReference>
<protein>
    <submittedName>
        <fullName evidence="6">Oxaloacetate decarboxylase subunit alpha</fullName>
        <ecNumber evidence="6">4.1.1.112</ecNumber>
    </submittedName>
    <submittedName>
        <fullName evidence="5">Pyruvate carboxylase subunit B (Biotin-containing)</fullName>
        <ecNumber evidence="5">6.4.1.1</ecNumber>
    </submittedName>
</protein>
<evidence type="ECO:0000313" key="8">
    <source>
        <dbReference type="Proteomes" id="UP000064525"/>
    </source>
</evidence>
<evidence type="ECO:0000256" key="1">
    <source>
        <dbReference type="ARBA" id="ARBA00023267"/>
    </source>
</evidence>
<dbReference type="GO" id="GO:0008948">
    <property type="term" value="F:oxaloacetate decarboxylase activity"/>
    <property type="evidence" value="ECO:0007669"/>
    <property type="project" value="UniProtKB-EC"/>
</dbReference>
<dbReference type="GO" id="GO:0006814">
    <property type="term" value="P:sodium ion transport"/>
    <property type="evidence" value="ECO:0007669"/>
    <property type="project" value="InterPro"/>
</dbReference>
<dbReference type="InterPro" id="IPR013785">
    <property type="entry name" value="Aldolase_TIM"/>
</dbReference>
<dbReference type="InterPro" id="IPR003379">
    <property type="entry name" value="Carboxylase_cons_dom"/>
</dbReference>
<accession>A0A099UAF6</accession>
<dbReference type="EMBL" id="JRPF02000005">
    <property type="protein sequence ID" value="TLD78426.1"/>
    <property type="molecule type" value="Genomic_DNA"/>
</dbReference>
<dbReference type="PROSITE" id="PS50968">
    <property type="entry name" value="BIOTINYL_LIPOYL"/>
    <property type="match status" value="1"/>
</dbReference>
<evidence type="ECO:0000259" key="4">
    <source>
        <dbReference type="PROSITE" id="PS50991"/>
    </source>
</evidence>
<feature type="domain" description="Pyruvate carboxyltransferase" evidence="4">
    <location>
        <begin position="2"/>
        <end position="262"/>
    </location>
</feature>
<feature type="domain" description="Lipoyl-binding" evidence="3">
    <location>
        <begin position="524"/>
        <end position="599"/>
    </location>
</feature>
<dbReference type="Pfam" id="PF02436">
    <property type="entry name" value="PYC_OADA"/>
    <property type="match status" value="1"/>
</dbReference>
<dbReference type="Gene3D" id="3.20.20.70">
    <property type="entry name" value="Aldolase class I"/>
    <property type="match status" value="1"/>
</dbReference>
<dbReference type="EC" id="6.4.1.1" evidence="5"/>
<dbReference type="SUPFAM" id="SSF89000">
    <property type="entry name" value="post-HMGL domain-like"/>
    <property type="match status" value="1"/>
</dbReference>
<dbReference type="STRING" id="76936.BN2458_PEG0775"/>
<keyword evidence="7" id="KW-1185">Reference proteome</keyword>
<dbReference type="NCBIfam" id="NF006761">
    <property type="entry name" value="PRK09282.1"/>
    <property type="match status" value="1"/>
</dbReference>
<dbReference type="GeneID" id="78151034"/>
<evidence type="ECO:0000256" key="2">
    <source>
        <dbReference type="SAM" id="MobiDB-lite"/>
    </source>
</evidence>
<dbReference type="Pfam" id="PF00364">
    <property type="entry name" value="Biotin_lipoyl"/>
    <property type="match status" value="1"/>
</dbReference>
<keyword evidence="5" id="KW-0670">Pyruvate</keyword>
<dbReference type="NCBIfam" id="TIGR01108">
    <property type="entry name" value="oadA"/>
    <property type="match status" value="1"/>
</dbReference>
<dbReference type="EMBL" id="LN907858">
    <property type="protein sequence ID" value="CUU39661.1"/>
    <property type="molecule type" value="Genomic_DNA"/>
</dbReference>
<keyword evidence="6" id="KW-0456">Lyase</keyword>
<dbReference type="PANTHER" id="PTHR43778:SF2">
    <property type="entry name" value="PYRUVATE CARBOXYLASE, MITOCHONDRIAL"/>
    <property type="match status" value="1"/>
</dbReference>
<dbReference type="PROSITE" id="PS50991">
    <property type="entry name" value="PYR_CT"/>
    <property type="match status" value="1"/>
</dbReference>
<reference evidence="6 7" key="1">
    <citation type="journal article" date="2014" name="Genome Announc.">
        <title>Draft genome sequences of eight enterohepatic helicobacter species isolated from both laboratory and wild rodents.</title>
        <authorList>
            <person name="Sheh A."/>
            <person name="Shen Z."/>
            <person name="Fox J.G."/>
        </authorList>
    </citation>
    <scope>NUCLEOTIDE SEQUENCE [LARGE SCALE GENOMIC DNA]</scope>
    <source>
        <strain evidence="6 7">MIT 98-6810</strain>
    </source>
</reference>
<evidence type="ECO:0000259" key="3">
    <source>
        <dbReference type="PROSITE" id="PS50968"/>
    </source>
</evidence>
<sequence>MIKITENSLRDGHQSLLATRMHTEDLVEAAKIFDSIGFYSLEVWGGATYDTCLRYCKEDPFERLNEFKKVCVKTPLQMLLRGQNLIGYRHYADDVVEEFVRLSSEAGMDIFRIFDAFNDSRNLKASIESVKKYGKHAQGAICYTTSPVHTIQNFVSYAKELVKMGCDSIAIKDMAGLLTPFAAYELVKALKAEVGVSLSLHTHSTAGFAFGAHLKAVEAGVDVLDLANSALSEGTSHPCTQSMVATLKGTKWDTKLDIAQMEAAAEILRKNRRKYKKFESQYNQTDTRVLISQIPGGMISNMANQLKEQNALDRMDEVMNEIPKVRADFGYVPLVTPSSQIVGTQAVLNVLMGERYKTITTETRNVVRGLYGRTPAPLNENLVKKVLNDGEEMISVRPADLLEPELKKAKKESVGFAKSPQDVISYAIFGAIAETFLKERNANKLNPEPLESYEERCDDKLPKEFEIVVNGEHYAIKIEGSGEKTDEVRPFFIRVDGELKEVFVESTSSTGETKAVKKQNSGSLPQATAPGHAKSPMPGTLTKLKVKVGDKVKQGDTLAIVEAMKMENEVLSPIDGVVKEIYATQGMQVGSDVAIMLLG</sequence>
<dbReference type="SUPFAM" id="SSF51569">
    <property type="entry name" value="Aldolase"/>
    <property type="match status" value="1"/>
</dbReference>
<dbReference type="Proteomes" id="UP000029925">
    <property type="component" value="Unassembled WGS sequence"/>
</dbReference>
<dbReference type="CDD" id="cd07937">
    <property type="entry name" value="DRE_TIM_PC_TC_5S"/>
    <property type="match status" value="1"/>
</dbReference>
<dbReference type="GO" id="GO:0004736">
    <property type="term" value="F:pyruvate carboxylase activity"/>
    <property type="evidence" value="ECO:0007669"/>
    <property type="project" value="UniProtKB-EC"/>
</dbReference>
<evidence type="ECO:0000313" key="7">
    <source>
        <dbReference type="Proteomes" id="UP000029925"/>
    </source>
</evidence>
<dbReference type="EC" id="4.1.1.112" evidence="6"/>
<keyword evidence="5" id="KW-0436">Ligase</keyword>
<dbReference type="InterPro" id="IPR055268">
    <property type="entry name" value="PCB-like"/>
</dbReference>
<dbReference type="PATRIC" id="fig|76936.10.peg.759"/>
<dbReference type="RefSeq" id="WP_034343874.1">
    <property type="nucleotide sequence ID" value="NZ_CAOJBX010000017.1"/>
</dbReference>
<dbReference type="CDD" id="cd06850">
    <property type="entry name" value="biotinyl_domain"/>
    <property type="match status" value="1"/>
</dbReference>
<reference evidence="5" key="3">
    <citation type="submission" date="2015-11" db="EMBL/GenBank/DDBJ databases">
        <authorList>
            <person name="Zhang Y."/>
            <person name="Guo Z."/>
        </authorList>
    </citation>
    <scope>NUCLEOTIDE SEQUENCE</scope>
    <source>
        <strain evidence="5">1</strain>
    </source>
</reference>
<dbReference type="PROSITE" id="PS00188">
    <property type="entry name" value="BIOTIN"/>
    <property type="match status" value="1"/>
</dbReference>
<dbReference type="KEGG" id="hty:BN2458_PEG0775"/>
<dbReference type="OrthoDB" id="9769961at2"/>
<gene>
    <name evidence="6" type="primary">oadA</name>
    <name evidence="5" type="ORF">BN2458_PEG0775</name>
    <name evidence="6" type="ORF">LS75_005385</name>
</gene>
<dbReference type="InterPro" id="IPR005776">
    <property type="entry name" value="OadA"/>
</dbReference>
<dbReference type="InterPro" id="IPR000891">
    <property type="entry name" value="PYR_CT"/>
</dbReference>